<name>A0AAV8YVX3_9CUCU</name>
<organism evidence="1 2">
    <name type="scientific">Aromia moschata</name>
    <dbReference type="NCBI Taxonomy" id="1265417"/>
    <lineage>
        <taxon>Eukaryota</taxon>
        <taxon>Metazoa</taxon>
        <taxon>Ecdysozoa</taxon>
        <taxon>Arthropoda</taxon>
        <taxon>Hexapoda</taxon>
        <taxon>Insecta</taxon>
        <taxon>Pterygota</taxon>
        <taxon>Neoptera</taxon>
        <taxon>Endopterygota</taxon>
        <taxon>Coleoptera</taxon>
        <taxon>Polyphaga</taxon>
        <taxon>Cucujiformia</taxon>
        <taxon>Chrysomeloidea</taxon>
        <taxon>Cerambycidae</taxon>
        <taxon>Cerambycinae</taxon>
        <taxon>Callichromatini</taxon>
        <taxon>Aromia</taxon>
    </lineage>
</organism>
<evidence type="ECO:0000313" key="2">
    <source>
        <dbReference type="Proteomes" id="UP001162162"/>
    </source>
</evidence>
<dbReference type="EMBL" id="JAPWTK010000043">
    <property type="protein sequence ID" value="KAJ8954838.1"/>
    <property type="molecule type" value="Genomic_DNA"/>
</dbReference>
<evidence type="ECO:0000313" key="1">
    <source>
        <dbReference type="EMBL" id="KAJ8954838.1"/>
    </source>
</evidence>
<reference evidence="1" key="1">
    <citation type="journal article" date="2023" name="Insect Mol. Biol.">
        <title>Genome sequencing provides insights into the evolution of gene families encoding plant cell wall-degrading enzymes in longhorned beetles.</title>
        <authorList>
            <person name="Shin N.R."/>
            <person name="Okamura Y."/>
            <person name="Kirsch R."/>
            <person name="Pauchet Y."/>
        </authorList>
    </citation>
    <scope>NUCLEOTIDE SEQUENCE</scope>
    <source>
        <strain evidence="1">AMC_N1</strain>
    </source>
</reference>
<keyword evidence="2" id="KW-1185">Reference proteome</keyword>
<sequence>MFSRGRCTNISVSEISETPSCIPQQMFQYSRPTTVDSYTLRNMVGCHDRWRVFYYAKYFEQIKAPILEFNQNEAATLRKVRQNFNTSIETDLKTIFIYLL</sequence>
<comment type="caution">
    <text evidence="1">The sequence shown here is derived from an EMBL/GenBank/DDBJ whole genome shotgun (WGS) entry which is preliminary data.</text>
</comment>
<protein>
    <submittedName>
        <fullName evidence="1">Uncharacterized protein</fullName>
    </submittedName>
</protein>
<proteinExistence type="predicted"/>
<dbReference type="Proteomes" id="UP001162162">
    <property type="component" value="Unassembled WGS sequence"/>
</dbReference>
<dbReference type="AlphaFoldDB" id="A0AAV8YVX3"/>
<gene>
    <name evidence="1" type="ORF">NQ318_023398</name>
</gene>
<accession>A0AAV8YVX3</accession>